<dbReference type="KEGG" id="fwa:DCMF_11515"/>
<gene>
    <name evidence="3" type="ORF">DCMF_11515</name>
</gene>
<accession>A0A3G1KS78</accession>
<proteinExistence type="predicted"/>
<dbReference type="GO" id="GO:0016620">
    <property type="term" value="F:oxidoreductase activity, acting on the aldehyde or oxo group of donors, NAD or NADP as acceptor"/>
    <property type="evidence" value="ECO:0007669"/>
    <property type="project" value="InterPro"/>
</dbReference>
<protein>
    <submittedName>
        <fullName evidence="3">Acetaldehyde dehydrogenase (Acetylating)</fullName>
    </submittedName>
</protein>
<evidence type="ECO:0000313" key="4">
    <source>
        <dbReference type="Proteomes" id="UP000323521"/>
    </source>
</evidence>
<organism evidence="3 4">
    <name type="scientific">Formimonas warabiya</name>
    <dbReference type="NCBI Taxonomy" id="1761012"/>
    <lineage>
        <taxon>Bacteria</taxon>
        <taxon>Bacillati</taxon>
        <taxon>Bacillota</taxon>
        <taxon>Clostridia</taxon>
        <taxon>Eubacteriales</taxon>
        <taxon>Peptococcaceae</taxon>
        <taxon>Candidatus Formimonas</taxon>
    </lineage>
</organism>
<dbReference type="InterPro" id="IPR016161">
    <property type="entry name" value="Ald_DH/histidinol_DH"/>
</dbReference>
<dbReference type="Pfam" id="PF00171">
    <property type="entry name" value="Aldedh"/>
    <property type="match status" value="1"/>
</dbReference>
<dbReference type="Gene3D" id="3.40.309.10">
    <property type="entry name" value="Aldehyde Dehydrogenase, Chain A, domain 2"/>
    <property type="match status" value="1"/>
</dbReference>
<dbReference type="AlphaFoldDB" id="A0A3G1KS78"/>
<feature type="domain" description="Aldehyde dehydrogenase" evidence="2">
    <location>
        <begin position="11"/>
        <end position="272"/>
    </location>
</feature>
<reference evidence="3 4" key="1">
    <citation type="submission" date="2016-10" db="EMBL/GenBank/DDBJ databases">
        <title>Complete Genome Sequence of Peptococcaceae strain DCMF.</title>
        <authorList>
            <person name="Edwards R.J."/>
            <person name="Holland S.I."/>
            <person name="Deshpande N.P."/>
            <person name="Wong Y.K."/>
            <person name="Ertan H."/>
            <person name="Manefield M."/>
            <person name="Russell T.L."/>
            <person name="Lee M.J."/>
        </authorList>
    </citation>
    <scope>NUCLEOTIDE SEQUENCE [LARGE SCALE GENOMIC DNA]</scope>
    <source>
        <strain evidence="3 4">DCMF</strain>
    </source>
</reference>
<dbReference type="EMBL" id="CP017634">
    <property type="protein sequence ID" value="ATW25311.1"/>
    <property type="molecule type" value="Genomic_DNA"/>
</dbReference>
<evidence type="ECO:0000256" key="1">
    <source>
        <dbReference type="ARBA" id="ARBA00023002"/>
    </source>
</evidence>
<dbReference type="NCBIfam" id="TIGR02518">
    <property type="entry name" value="EutH_ACDH"/>
    <property type="match status" value="1"/>
</dbReference>
<dbReference type="Proteomes" id="UP000323521">
    <property type="component" value="Chromosome"/>
</dbReference>
<sequence>MALDYDLSSIQEARDLARKAKEAQRVLAGYSQQQIDRIVAAMSEAAVANAEWLARMAADETKFGIFQDKVKKNLFAAKNVYEYIKNMKTVGVLREDPQNKVIEAGVPMGVVMGIIPSTNPTSTTIYKALVSLKAGNGIVFAPHPNACRCINAAAQVLHEAAVKAGAPEGIIGCLTKVTMAATEELMKHDDISVILATGGPGLVKAAYSAGKPAYGVGAGNAPVFIERSAEIKKAVSDIITGKTFDNGVICASENSILIDEPIKDKVIAEFEAQGGYFLSKDEVEKVSRVVMTPKGGMNSALVGKGPKVIADRAGITIPEGTRILIAPLEGYGPGFPLSYEKLTTVLACYVVKDWEEACHLAIELLNLMGAGHTFAIHSQNDEIIREFIRKPVSRILVNTPSSLGGIGYTTGLAPSLTLGCGTIAGSSTSDNVTPMHLINIKRLAYQTCQVETQPKAPCPESSISAEDIAEVVKKVLAELKR</sequence>
<dbReference type="InterPro" id="IPR015590">
    <property type="entry name" value="Aldehyde_DH_dom"/>
</dbReference>
<dbReference type="Gene3D" id="3.40.605.10">
    <property type="entry name" value="Aldehyde Dehydrogenase, Chain A, domain 1"/>
    <property type="match status" value="1"/>
</dbReference>
<dbReference type="PANTHER" id="PTHR11699">
    <property type="entry name" value="ALDEHYDE DEHYDROGENASE-RELATED"/>
    <property type="match status" value="1"/>
</dbReference>
<dbReference type="InterPro" id="IPR016163">
    <property type="entry name" value="Ald_DH_C"/>
</dbReference>
<dbReference type="RefSeq" id="WP_148134565.1">
    <property type="nucleotide sequence ID" value="NZ_CP017634.1"/>
</dbReference>
<dbReference type="OrthoDB" id="9804734at2"/>
<dbReference type="InterPro" id="IPR016162">
    <property type="entry name" value="Ald_DH_N"/>
</dbReference>
<name>A0A3G1KS78_FORW1</name>
<dbReference type="CDD" id="cd07122">
    <property type="entry name" value="ALDH_F20_ACDH"/>
    <property type="match status" value="1"/>
</dbReference>
<keyword evidence="4" id="KW-1185">Reference proteome</keyword>
<evidence type="ECO:0000259" key="2">
    <source>
        <dbReference type="Pfam" id="PF00171"/>
    </source>
</evidence>
<dbReference type="SUPFAM" id="SSF53720">
    <property type="entry name" value="ALDH-like"/>
    <property type="match status" value="1"/>
</dbReference>
<dbReference type="InterPro" id="IPR013357">
    <property type="entry name" value="Acetaldehyde_DH_acetylating"/>
</dbReference>
<evidence type="ECO:0000313" key="3">
    <source>
        <dbReference type="EMBL" id="ATW25311.1"/>
    </source>
</evidence>
<keyword evidence="1" id="KW-0560">Oxidoreductase</keyword>